<feature type="transmembrane region" description="Helical" evidence="1">
    <location>
        <begin position="228"/>
        <end position="249"/>
    </location>
</feature>
<dbReference type="InterPro" id="IPR007163">
    <property type="entry name" value="VCA0040-like"/>
</dbReference>
<keyword evidence="1" id="KW-0472">Membrane</keyword>
<comment type="caution">
    <text evidence="2">The sequence shown here is derived from an EMBL/GenBank/DDBJ whole genome shotgun (WGS) entry which is preliminary data.</text>
</comment>
<organism evidence="2">
    <name type="scientific">Fervidobacterium pennivorans</name>
    <dbReference type="NCBI Taxonomy" id="93466"/>
    <lineage>
        <taxon>Bacteria</taxon>
        <taxon>Thermotogati</taxon>
        <taxon>Thermotogota</taxon>
        <taxon>Thermotogae</taxon>
        <taxon>Thermotogales</taxon>
        <taxon>Fervidobacteriaceae</taxon>
        <taxon>Fervidobacterium</taxon>
    </lineage>
</organism>
<keyword evidence="1" id="KW-0812">Transmembrane</keyword>
<proteinExistence type="predicted"/>
<evidence type="ECO:0000313" key="2">
    <source>
        <dbReference type="EMBL" id="HGU53967.1"/>
    </source>
</evidence>
<accession>A0A7V4KFH9</accession>
<feature type="transmembrane region" description="Helical" evidence="1">
    <location>
        <begin position="110"/>
        <end position="128"/>
    </location>
</feature>
<reference evidence="2" key="1">
    <citation type="journal article" date="2020" name="mSystems">
        <title>Genome- and Community-Level Interaction Insights into Carbon Utilization and Element Cycling Functions of Hydrothermarchaeota in Hydrothermal Sediment.</title>
        <authorList>
            <person name="Zhou Z."/>
            <person name="Liu Y."/>
            <person name="Xu W."/>
            <person name="Pan J."/>
            <person name="Luo Z.H."/>
            <person name="Li M."/>
        </authorList>
    </citation>
    <scope>NUCLEOTIDE SEQUENCE [LARGE SCALE GENOMIC DNA]</scope>
    <source>
        <strain evidence="2">SpSt-61</strain>
    </source>
</reference>
<dbReference type="Pfam" id="PF04018">
    <property type="entry name" value="VCA0040-like"/>
    <property type="match status" value="1"/>
</dbReference>
<feature type="transmembrane region" description="Helical" evidence="1">
    <location>
        <begin position="86"/>
        <end position="103"/>
    </location>
</feature>
<feature type="transmembrane region" description="Helical" evidence="1">
    <location>
        <begin position="12"/>
        <end position="36"/>
    </location>
</feature>
<dbReference type="PANTHER" id="PTHR37308">
    <property type="entry name" value="INTEGRAL MEMBRANE PROTEIN"/>
    <property type="match status" value="1"/>
</dbReference>
<evidence type="ECO:0000256" key="1">
    <source>
        <dbReference type="SAM" id="Phobius"/>
    </source>
</evidence>
<feature type="transmembrane region" description="Helical" evidence="1">
    <location>
        <begin position="134"/>
        <end position="153"/>
    </location>
</feature>
<feature type="transmembrane region" description="Helical" evidence="1">
    <location>
        <begin position="195"/>
        <end position="216"/>
    </location>
</feature>
<dbReference type="EMBL" id="DSZZ01000497">
    <property type="protein sequence ID" value="HGU53967.1"/>
    <property type="molecule type" value="Genomic_DNA"/>
</dbReference>
<feature type="transmembrane region" description="Helical" evidence="1">
    <location>
        <begin position="255"/>
        <end position="273"/>
    </location>
</feature>
<feature type="transmembrane region" description="Helical" evidence="1">
    <location>
        <begin position="56"/>
        <end position="80"/>
    </location>
</feature>
<dbReference type="PANTHER" id="PTHR37308:SF1">
    <property type="entry name" value="POLYPRENYL-PHOSPHATE TRANSPORTER"/>
    <property type="match status" value="1"/>
</dbReference>
<name>A0A7V4KFH9_FERPE</name>
<keyword evidence="1" id="KW-1133">Transmembrane helix</keyword>
<gene>
    <name evidence="2" type="ORF">ENT78_10690</name>
</gene>
<dbReference type="AlphaFoldDB" id="A0A7V4KFH9"/>
<protein>
    <submittedName>
        <fullName evidence="2">DUF368 domain-containing protein</fullName>
    </submittedName>
</protein>
<sequence>MYDEIFRPIIAGLFMGWANVIPGISGGTIAVIMGIFERFIDVINDIMGFKISRKDIAFIATLALGILIGVITGSKLLTWAFQNHSFYTYSFFFGLILFSLWNFRKEVSKFRFFEFVVGFLIVVVPYFFKSGQSYVTSVVGGFGYIFIAFAGVIVGAAMVLPGVSGSLLLMLMGYYEPAIKTVSKLTKIASGGFTISDFLFILALGIGVLIGIGTISKLLKIWFEKAKLSVLNFILGLIAGSLYPVTPAYHGSGNVFGMLLWIVVGGLVVYTLGKFEK</sequence>